<dbReference type="PANTHER" id="PTHR21621:SF0">
    <property type="entry name" value="BETA-CITRYLGLUTAMATE SYNTHASE B-RELATED"/>
    <property type="match status" value="1"/>
</dbReference>
<dbReference type="Gene3D" id="3.30.470.20">
    <property type="entry name" value="ATP-grasp fold, B domain"/>
    <property type="match status" value="2"/>
</dbReference>
<sequence>MVTQADDMTADMVIAELHSRNVPVVRFDSADFPNDLTMSAEIGDGYGLSGQLSTTTREADLSAVRSLYYRRPSGFAFPGLDGQDARFAILQARYGLGGVLVSLPDCLYVNHPHAIADAEFKPAQLSTAVALGFDVPPTLITNDPDKVRRFINDHRRVIYKPLRSVEYETNGTAVTIWTQEVSAEEIDNRIAGTMHLFQRMVPKKWDLRITVAGDALFAVRIDSPVLDWRRDYEQIEYRVVQVPDKLADKIHRFLGHFRLMSGCFDFAIDADDRPVFLECNPNGQWAWMQAPTELPMASAFADLLEKGRS</sequence>
<name>A0ABP8C1M4_9ACTN</name>
<protein>
    <submittedName>
        <fullName evidence="2">ATP-grasp ribosomal peptide maturase</fullName>
    </submittedName>
</protein>
<accession>A0ABP8C1M4</accession>
<dbReference type="PANTHER" id="PTHR21621">
    <property type="entry name" value="RIBOSOMAL PROTEIN S6 MODIFICATION PROTEIN"/>
    <property type="match status" value="1"/>
</dbReference>
<comment type="caution">
    <text evidence="2">The sequence shown here is derived from an EMBL/GenBank/DDBJ whole genome shotgun (WGS) entry which is preliminary data.</text>
</comment>
<dbReference type="EMBL" id="BAABAS010000006">
    <property type="protein sequence ID" value="GAA4232058.1"/>
    <property type="molecule type" value="Genomic_DNA"/>
</dbReference>
<evidence type="ECO:0000259" key="1">
    <source>
        <dbReference type="Pfam" id="PF21068"/>
    </source>
</evidence>
<dbReference type="InterPro" id="IPR026449">
    <property type="entry name" value="GRASP_SAV_5884"/>
</dbReference>
<evidence type="ECO:0000313" key="2">
    <source>
        <dbReference type="EMBL" id="GAA4232058.1"/>
    </source>
</evidence>
<evidence type="ECO:0000313" key="3">
    <source>
        <dbReference type="Proteomes" id="UP001501710"/>
    </source>
</evidence>
<proteinExistence type="predicted"/>
<dbReference type="Gene3D" id="3.30.1490.20">
    <property type="entry name" value="ATP-grasp fold, A domain"/>
    <property type="match status" value="1"/>
</dbReference>
<reference evidence="3" key="1">
    <citation type="journal article" date="2019" name="Int. J. Syst. Evol. Microbiol.">
        <title>The Global Catalogue of Microorganisms (GCM) 10K type strain sequencing project: providing services to taxonomists for standard genome sequencing and annotation.</title>
        <authorList>
            <consortium name="The Broad Institute Genomics Platform"/>
            <consortium name="The Broad Institute Genome Sequencing Center for Infectious Disease"/>
            <person name="Wu L."/>
            <person name="Ma J."/>
        </authorList>
    </citation>
    <scope>NUCLEOTIDE SEQUENCE [LARGE SCALE GENOMIC DNA]</scope>
    <source>
        <strain evidence="3">JCM 17440</strain>
    </source>
</reference>
<organism evidence="2 3">
    <name type="scientific">Actinomadura meridiana</name>
    <dbReference type="NCBI Taxonomy" id="559626"/>
    <lineage>
        <taxon>Bacteria</taxon>
        <taxon>Bacillati</taxon>
        <taxon>Actinomycetota</taxon>
        <taxon>Actinomycetes</taxon>
        <taxon>Streptosporangiales</taxon>
        <taxon>Thermomonosporaceae</taxon>
        <taxon>Actinomadura</taxon>
    </lineage>
</organism>
<dbReference type="NCBIfam" id="TIGR04187">
    <property type="entry name" value="GRASP_SAV_5884"/>
    <property type="match status" value="1"/>
</dbReference>
<dbReference type="InterPro" id="IPR048936">
    <property type="entry name" value="MvdD-like_ATPgrasp"/>
</dbReference>
<dbReference type="Pfam" id="PF21068">
    <property type="entry name" value="ATPgraspMvdD"/>
    <property type="match status" value="1"/>
</dbReference>
<keyword evidence="3" id="KW-1185">Reference proteome</keyword>
<gene>
    <name evidence="2" type="primary">tgmB_1</name>
    <name evidence="2" type="ORF">GCM10022254_30990</name>
</gene>
<dbReference type="InterPro" id="IPR013815">
    <property type="entry name" value="ATP_grasp_subdomain_1"/>
</dbReference>
<dbReference type="Proteomes" id="UP001501710">
    <property type="component" value="Unassembled WGS sequence"/>
</dbReference>
<dbReference type="SUPFAM" id="SSF56059">
    <property type="entry name" value="Glutathione synthetase ATP-binding domain-like"/>
    <property type="match status" value="1"/>
</dbReference>
<feature type="domain" description="MvdD-like pre-ATP grasp" evidence="1">
    <location>
        <begin position="4"/>
        <end position="111"/>
    </location>
</feature>